<evidence type="ECO:0000313" key="9">
    <source>
        <dbReference type="EMBL" id="KXG75210.1"/>
    </source>
</evidence>
<evidence type="ECO:0000256" key="7">
    <source>
        <dbReference type="ARBA" id="ARBA00023136"/>
    </source>
</evidence>
<keyword evidence="10" id="KW-1185">Reference proteome</keyword>
<dbReference type="PANTHER" id="PTHR34975:SF2">
    <property type="entry name" value="SPORE GERMINATION PROTEIN A2"/>
    <property type="match status" value="1"/>
</dbReference>
<evidence type="ECO:0000313" key="10">
    <source>
        <dbReference type="Proteomes" id="UP000070427"/>
    </source>
</evidence>
<dbReference type="NCBIfam" id="TIGR00912">
    <property type="entry name" value="2A0309"/>
    <property type="match status" value="1"/>
</dbReference>
<keyword evidence="7 8" id="KW-0472">Membrane</keyword>
<protein>
    <submittedName>
        <fullName evidence="9">Spore germination protein YndE</fullName>
    </submittedName>
</protein>
<dbReference type="OrthoDB" id="2716906at2"/>
<comment type="similarity">
    <text evidence="2">Belongs to the amino acid-polyamine-organocation (APC) superfamily. Spore germination protein (SGP) (TC 2.A.3.9) family.</text>
</comment>
<keyword evidence="4" id="KW-0309">Germination</keyword>
<dbReference type="GO" id="GO:0009847">
    <property type="term" value="P:spore germination"/>
    <property type="evidence" value="ECO:0007669"/>
    <property type="project" value="InterPro"/>
</dbReference>
<feature type="transmembrane region" description="Helical" evidence="8">
    <location>
        <begin position="118"/>
        <end position="135"/>
    </location>
</feature>
<evidence type="ECO:0000256" key="2">
    <source>
        <dbReference type="ARBA" id="ARBA00007998"/>
    </source>
</evidence>
<dbReference type="EMBL" id="LOED01000030">
    <property type="protein sequence ID" value="KXG75210.1"/>
    <property type="molecule type" value="Genomic_DNA"/>
</dbReference>
<keyword evidence="5 8" id="KW-0812">Transmembrane</keyword>
<sequence>MMMDDDRISSEQAIALIVNAAIGVGILSLPRVAVKSAGPDCWIVVLLGGLIALLGALVVGGIIKRLEGRTFVDYMSFVFGRPVGLILGVVYGIYFSLIAAVVLRDFAEVMKNFALEETPLEFFVLTLLLLSAYLIRHGLEPMARLMVVNFPFWFILSVAMLILSLYNADFSELLPFLRTPPEKLLQGALSSMLSLVGFEVLLTSAQGLKTVKDINKVMVVSMGIVTAYYTFVVVTVVVSMGIAETSRTIWPSMAVVRRISVPGEILERMDALAVALWVVVVFTTVCAYYFAAAITFTNVFRAREFKIFASILFPWTYLAAMLPQNILEVEDWLNFAGNFSILTCFLIPIIILVAGMARNKWGKKG</sequence>
<feature type="transmembrane region" description="Helical" evidence="8">
    <location>
        <begin position="186"/>
        <end position="205"/>
    </location>
</feature>
<dbReference type="FunCoup" id="A0A140L3T5">
    <property type="interactions" value="24"/>
</dbReference>
<evidence type="ECO:0000256" key="5">
    <source>
        <dbReference type="ARBA" id="ARBA00022692"/>
    </source>
</evidence>
<dbReference type="GO" id="GO:0016020">
    <property type="term" value="C:membrane"/>
    <property type="evidence" value="ECO:0007669"/>
    <property type="project" value="UniProtKB-SubCell"/>
</dbReference>
<feature type="transmembrane region" description="Helical" evidence="8">
    <location>
        <begin position="274"/>
        <end position="300"/>
    </location>
</feature>
<evidence type="ECO:0000256" key="4">
    <source>
        <dbReference type="ARBA" id="ARBA00022544"/>
    </source>
</evidence>
<dbReference type="InterPro" id="IPR004761">
    <property type="entry name" value="Spore_GerAB"/>
</dbReference>
<feature type="transmembrane region" description="Helical" evidence="8">
    <location>
        <begin position="339"/>
        <end position="357"/>
    </location>
</feature>
<dbReference type="InParanoid" id="A0A140L3T5"/>
<feature type="transmembrane region" description="Helical" evidence="8">
    <location>
        <begin position="83"/>
        <end position="103"/>
    </location>
</feature>
<comment type="caution">
    <text evidence="9">The sequence shown here is derived from an EMBL/GenBank/DDBJ whole genome shotgun (WGS) entry which is preliminary data.</text>
</comment>
<keyword evidence="3" id="KW-0813">Transport</keyword>
<accession>A0A140L3T5</accession>
<dbReference type="AlphaFoldDB" id="A0A140L3T5"/>
<feature type="transmembrane region" description="Helical" evidence="8">
    <location>
        <begin position="42"/>
        <end position="63"/>
    </location>
</feature>
<evidence type="ECO:0000256" key="6">
    <source>
        <dbReference type="ARBA" id="ARBA00022989"/>
    </source>
</evidence>
<name>A0A140L3T5_9FIRM</name>
<dbReference type="RefSeq" id="WP_066354500.1">
    <property type="nucleotide sequence ID" value="NZ_LOED01000030.1"/>
</dbReference>
<organism evidence="9 10">
    <name type="scientific">Fervidicola ferrireducens</name>
    <dbReference type="NCBI Taxonomy" id="520764"/>
    <lineage>
        <taxon>Bacteria</taxon>
        <taxon>Bacillati</taxon>
        <taxon>Bacillota</taxon>
        <taxon>Clostridia</taxon>
        <taxon>Thermosediminibacterales</taxon>
        <taxon>Thermosediminibacteraceae</taxon>
        <taxon>Fervidicola</taxon>
    </lineage>
</organism>
<dbReference type="Gene3D" id="1.20.1740.10">
    <property type="entry name" value="Amino acid/polyamine transporter I"/>
    <property type="match status" value="1"/>
</dbReference>
<reference evidence="9 10" key="1">
    <citation type="submission" date="2015-12" db="EMBL/GenBank/DDBJ databases">
        <title>Draft genome sequnece of Fervidicola ferrireducens strain Y170.</title>
        <authorList>
            <person name="Patel B.K."/>
        </authorList>
    </citation>
    <scope>NUCLEOTIDE SEQUENCE [LARGE SCALE GENOMIC DNA]</scope>
    <source>
        <strain evidence="9 10">Y170</strain>
    </source>
</reference>
<dbReference type="Pfam" id="PF03845">
    <property type="entry name" value="Spore_permease"/>
    <property type="match status" value="1"/>
</dbReference>
<comment type="subcellular location">
    <subcellularLocation>
        <location evidence="1">Membrane</location>
        <topology evidence="1">Multi-pass membrane protein</topology>
    </subcellularLocation>
</comment>
<dbReference type="Proteomes" id="UP000070427">
    <property type="component" value="Unassembled WGS sequence"/>
</dbReference>
<feature type="transmembrane region" description="Helical" evidence="8">
    <location>
        <begin position="12"/>
        <end position="30"/>
    </location>
</feature>
<gene>
    <name evidence="9" type="primary">yndE</name>
    <name evidence="9" type="ORF">AN618_19870</name>
</gene>
<feature type="transmembrane region" description="Helical" evidence="8">
    <location>
        <begin position="147"/>
        <end position="166"/>
    </location>
</feature>
<dbReference type="PANTHER" id="PTHR34975">
    <property type="entry name" value="SPORE GERMINATION PROTEIN A2"/>
    <property type="match status" value="1"/>
</dbReference>
<dbReference type="STRING" id="520764.AN618_19870"/>
<proteinExistence type="inferred from homology"/>
<evidence type="ECO:0000256" key="8">
    <source>
        <dbReference type="SAM" id="Phobius"/>
    </source>
</evidence>
<keyword evidence="6 8" id="KW-1133">Transmembrane helix</keyword>
<feature type="transmembrane region" description="Helical" evidence="8">
    <location>
        <begin position="307"/>
        <end position="327"/>
    </location>
</feature>
<evidence type="ECO:0000256" key="3">
    <source>
        <dbReference type="ARBA" id="ARBA00022448"/>
    </source>
</evidence>
<evidence type="ECO:0000256" key="1">
    <source>
        <dbReference type="ARBA" id="ARBA00004141"/>
    </source>
</evidence>
<feature type="transmembrane region" description="Helical" evidence="8">
    <location>
        <begin position="217"/>
        <end position="243"/>
    </location>
</feature>